<dbReference type="AlphaFoldDB" id="A0A0K1QAH1"/>
<reference evidence="2 3" key="1">
    <citation type="submission" date="2015-08" db="EMBL/GenBank/DDBJ databases">
        <authorList>
            <person name="Babu N.S."/>
            <person name="Beckwith C.J."/>
            <person name="Beseler K.G."/>
            <person name="Brison A."/>
            <person name="Carone J.V."/>
            <person name="Caskin T.P."/>
            <person name="Diamond M."/>
            <person name="Durham M.E."/>
            <person name="Foxe J.M."/>
            <person name="Go M."/>
            <person name="Henderson B.A."/>
            <person name="Jones I.B."/>
            <person name="McGettigan J.A."/>
            <person name="Micheletti S.J."/>
            <person name="Nasrallah M.E."/>
            <person name="Ortiz D."/>
            <person name="Piller C.R."/>
            <person name="Privatt S.R."/>
            <person name="Schneider S.L."/>
            <person name="Sharp S."/>
            <person name="Smith T.C."/>
            <person name="Stanton J.D."/>
            <person name="Ullery H.E."/>
            <person name="Wilson R.J."/>
            <person name="Serrano M.G."/>
            <person name="Buck G."/>
            <person name="Lee V."/>
            <person name="Wang Y."/>
            <person name="Carvalho R."/>
            <person name="Voegtly L."/>
            <person name="Shi R."/>
            <person name="Duckworth R."/>
            <person name="Johnson A."/>
            <person name="Loviza R."/>
            <person name="Walstead R."/>
            <person name="Shah Z."/>
            <person name="Kiflezghi M."/>
            <person name="Wade K."/>
            <person name="Ball S.L."/>
            <person name="Bradley K.W."/>
            <person name="Asai D.J."/>
            <person name="Bowman C.A."/>
            <person name="Russell D.A."/>
            <person name="Pope W.H."/>
            <person name="Jacobs-Sera D."/>
            <person name="Hendrix R.W."/>
            <person name="Hatfull G.F."/>
        </authorList>
    </citation>
    <scope>NUCLEOTIDE SEQUENCE [LARGE SCALE GENOMIC DNA]</scope>
    <source>
        <strain evidence="2 3">DSM 27648</strain>
    </source>
</reference>
<feature type="transmembrane region" description="Helical" evidence="1">
    <location>
        <begin position="92"/>
        <end position="113"/>
    </location>
</feature>
<dbReference type="STRING" id="1391654.AKJ09_09381"/>
<feature type="transmembrane region" description="Helical" evidence="1">
    <location>
        <begin position="120"/>
        <end position="141"/>
    </location>
</feature>
<feature type="transmembrane region" description="Helical" evidence="1">
    <location>
        <begin position="272"/>
        <end position="291"/>
    </location>
</feature>
<gene>
    <name evidence="2" type="ORF">AKJ09_09381</name>
</gene>
<dbReference type="Proteomes" id="UP000064967">
    <property type="component" value="Chromosome"/>
</dbReference>
<keyword evidence="1" id="KW-0812">Transmembrane</keyword>
<organism evidence="2 3">
    <name type="scientific">Labilithrix luteola</name>
    <dbReference type="NCBI Taxonomy" id="1391654"/>
    <lineage>
        <taxon>Bacteria</taxon>
        <taxon>Pseudomonadati</taxon>
        <taxon>Myxococcota</taxon>
        <taxon>Polyangia</taxon>
        <taxon>Polyangiales</taxon>
        <taxon>Labilitrichaceae</taxon>
        <taxon>Labilithrix</taxon>
    </lineage>
</organism>
<accession>A0A0K1QAH1</accession>
<protein>
    <recommendedName>
        <fullName evidence="4">Glycosyltransferase RgtA/B/C/D-like domain-containing protein</fullName>
    </recommendedName>
</protein>
<dbReference type="EMBL" id="CP012333">
    <property type="protein sequence ID" value="AKV02718.1"/>
    <property type="molecule type" value="Genomic_DNA"/>
</dbReference>
<keyword evidence="1" id="KW-1133">Transmembrane helix</keyword>
<feature type="transmembrane region" description="Helical" evidence="1">
    <location>
        <begin position="205"/>
        <end position="224"/>
    </location>
</feature>
<keyword evidence="1" id="KW-0472">Membrane</keyword>
<sequence length="471" mass="48865">MTNALKTRPLVRLVLMVLGVLAVVVPALVMRNFTVDDALIPIRYARHLREGLGYRFDPSGPSTDGVTPLPWAFLLAPLSGGTALDALARAKWLGALGVALAGGALGLGAADLAKGDRTRIAAAAVGLVVLGLAFPVGAYAASGMETGLATALATLAAVTASRRRLVATSLLAGLAASLRPELVMWSATLALGVAVLEARWKSAAIAFGLSIAPFALCVALRLIFFGRPVPLSVLAKPSDLSHGVTYAAAAALVLLTPLLVIAPLALRRGAPIARVLVAAFVVHLVAVSLAGGDWMPYARLVVPVAPSLVLAFVDLSSLSKPAWNGARALAAIVLGVLVATNAAPAGRHVGRDRAELVERAKPLLADCKTIAALDIGWVSAASDARIVDLAGLTDPAIAVLPGGHTSKRVDTSMLLDRGVDTVLVYSETRAVEWRLLRSDLFASRFAREAEIPFGTRGASYAVYRRRAPSAQ</sequence>
<feature type="transmembrane region" description="Helical" evidence="1">
    <location>
        <begin position="182"/>
        <end position="198"/>
    </location>
</feature>
<evidence type="ECO:0000256" key="1">
    <source>
        <dbReference type="SAM" id="Phobius"/>
    </source>
</evidence>
<keyword evidence="3" id="KW-1185">Reference proteome</keyword>
<evidence type="ECO:0000313" key="2">
    <source>
        <dbReference type="EMBL" id="AKV02718.1"/>
    </source>
</evidence>
<dbReference type="KEGG" id="llu:AKJ09_09381"/>
<feature type="transmembrane region" description="Helical" evidence="1">
    <location>
        <begin position="244"/>
        <end position="265"/>
    </location>
</feature>
<feature type="transmembrane region" description="Helical" evidence="1">
    <location>
        <begin position="328"/>
        <end position="346"/>
    </location>
</feature>
<evidence type="ECO:0000313" key="3">
    <source>
        <dbReference type="Proteomes" id="UP000064967"/>
    </source>
</evidence>
<feature type="transmembrane region" description="Helical" evidence="1">
    <location>
        <begin position="12"/>
        <end position="29"/>
    </location>
</feature>
<name>A0A0K1QAH1_9BACT</name>
<proteinExistence type="predicted"/>
<evidence type="ECO:0008006" key="4">
    <source>
        <dbReference type="Google" id="ProtNLM"/>
    </source>
</evidence>